<dbReference type="InterPro" id="IPR015797">
    <property type="entry name" value="NUDIX_hydrolase-like_dom_sf"/>
</dbReference>
<keyword evidence="3" id="KW-0479">Metal-binding</keyword>
<dbReference type="GO" id="GO:0015938">
    <property type="term" value="P:coenzyme A catabolic process"/>
    <property type="evidence" value="ECO:0007669"/>
    <property type="project" value="TreeGrafter"/>
</dbReference>
<accession>A0A4P9Z9B7</accession>
<comment type="cofactor">
    <cofactor evidence="2">
        <name>Mg(2+)</name>
        <dbReference type="ChEBI" id="CHEBI:18420"/>
    </cofactor>
</comment>
<dbReference type="PANTHER" id="PTHR12992:SF24">
    <property type="entry name" value="PEROXISOMAL COENZYME A DIPHOSPHATASE NUDT7"/>
    <property type="match status" value="1"/>
</dbReference>
<evidence type="ECO:0000259" key="7">
    <source>
        <dbReference type="PROSITE" id="PS51462"/>
    </source>
</evidence>
<keyword evidence="4" id="KW-0378">Hydrolase</keyword>
<evidence type="ECO:0000313" key="9">
    <source>
        <dbReference type="Proteomes" id="UP000268321"/>
    </source>
</evidence>
<evidence type="ECO:0000256" key="2">
    <source>
        <dbReference type="ARBA" id="ARBA00001946"/>
    </source>
</evidence>
<feature type="domain" description="Nudix hydrolase" evidence="7">
    <location>
        <begin position="31"/>
        <end position="186"/>
    </location>
</feature>
<dbReference type="GO" id="GO:0010945">
    <property type="term" value="F:coenzyme A diphosphatase activity"/>
    <property type="evidence" value="ECO:0007669"/>
    <property type="project" value="InterPro"/>
</dbReference>
<reference evidence="9" key="1">
    <citation type="journal article" date="2018" name="Nat. Microbiol.">
        <title>Leveraging single-cell genomics to expand the fungal tree of life.</title>
        <authorList>
            <person name="Ahrendt S.R."/>
            <person name="Quandt C.A."/>
            <person name="Ciobanu D."/>
            <person name="Clum A."/>
            <person name="Salamov A."/>
            <person name="Andreopoulos B."/>
            <person name="Cheng J.F."/>
            <person name="Woyke T."/>
            <person name="Pelin A."/>
            <person name="Henrissat B."/>
            <person name="Reynolds N.K."/>
            <person name="Benny G.L."/>
            <person name="Smith M.E."/>
            <person name="James T.Y."/>
            <person name="Grigoriev I.V."/>
        </authorList>
    </citation>
    <scope>NUCLEOTIDE SEQUENCE [LARGE SCALE GENOMIC DNA]</scope>
    <source>
        <strain evidence="9">Baker2002</strain>
    </source>
</reference>
<evidence type="ECO:0000256" key="3">
    <source>
        <dbReference type="ARBA" id="ARBA00022723"/>
    </source>
</evidence>
<dbReference type="InterPro" id="IPR045121">
    <property type="entry name" value="CoAse"/>
</dbReference>
<protein>
    <recommendedName>
        <fullName evidence="7">Nudix hydrolase domain-containing protein</fullName>
    </recommendedName>
</protein>
<dbReference type="Pfam" id="PF00293">
    <property type="entry name" value="NUDIX"/>
    <property type="match status" value="1"/>
</dbReference>
<dbReference type="SUPFAM" id="SSF55811">
    <property type="entry name" value="Nudix"/>
    <property type="match status" value="1"/>
</dbReference>
<sequence>MEKALLDNVRLFVPRNYQNNSSSIWHKMPVSRRSSVFILLFLGRLGELRVVLTKRSSKLRNFPGHISLPGGKADNGLELPLMVSKREMSEEIGLDEENGYLREKFRITIEDMAELPCYLSRIFSAVRPCIGFMDYPHDESSEQGILHSLELKINPGESSGIFLCPLRDFLIPEETHAAKESLEATHHVIKWGGIPWNLRSYTFPQHNDNEAEWLKGL</sequence>
<dbReference type="Proteomes" id="UP000268321">
    <property type="component" value="Unassembled WGS sequence"/>
</dbReference>
<dbReference type="PROSITE" id="PS51462">
    <property type="entry name" value="NUDIX"/>
    <property type="match status" value="1"/>
</dbReference>
<dbReference type="PANTHER" id="PTHR12992">
    <property type="entry name" value="NUDIX HYDROLASE"/>
    <property type="match status" value="1"/>
</dbReference>
<keyword evidence="9" id="KW-1185">Reference proteome</keyword>
<evidence type="ECO:0000256" key="4">
    <source>
        <dbReference type="ARBA" id="ARBA00022801"/>
    </source>
</evidence>
<name>A0A4P9Z9B7_9ASCO</name>
<dbReference type="CDD" id="cd03426">
    <property type="entry name" value="NUDIX_CoAse_Nudt7"/>
    <property type="match status" value="1"/>
</dbReference>
<organism evidence="8 9">
    <name type="scientific">Metschnikowia bicuspidata</name>
    <dbReference type="NCBI Taxonomy" id="27322"/>
    <lineage>
        <taxon>Eukaryota</taxon>
        <taxon>Fungi</taxon>
        <taxon>Dikarya</taxon>
        <taxon>Ascomycota</taxon>
        <taxon>Saccharomycotina</taxon>
        <taxon>Pichiomycetes</taxon>
        <taxon>Metschnikowiaceae</taxon>
        <taxon>Metschnikowia</taxon>
    </lineage>
</organism>
<keyword evidence="6" id="KW-0464">Manganese</keyword>
<dbReference type="InterPro" id="IPR000086">
    <property type="entry name" value="NUDIX_hydrolase_dom"/>
</dbReference>
<dbReference type="Gene3D" id="3.90.79.10">
    <property type="entry name" value="Nucleoside Triphosphate Pyrophosphohydrolase"/>
    <property type="match status" value="1"/>
</dbReference>
<dbReference type="GO" id="GO:0046872">
    <property type="term" value="F:metal ion binding"/>
    <property type="evidence" value="ECO:0007669"/>
    <property type="project" value="UniProtKB-KW"/>
</dbReference>
<keyword evidence="5" id="KW-0460">Magnesium</keyword>
<dbReference type="AlphaFoldDB" id="A0A4P9Z9B7"/>
<evidence type="ECO:0000256" key="6">
    <source>
        <dbReference type="ARBA" id="ARBA00023211"/>
    </source>
</evidence>
<evidence type="ECO:0000256" key="5">
    <source>
        <dbReference type="ARBA" id="ARBA00022842"/>
    </source>
</evidence>
<evidence type="ECO:0000256" key="1">
    <source>
        <dbReference type="ARBA" id="ARBA00001936"/>
    </source>
</evidence>
<dbReference type="EMBL" id="ML004545">
    <property type="protein sequence ID" value="RKP28882.1"/>
    <property type="molecule type" value="Genomic_DNA"/>
</dbReference>
<evidence type="ECO:0000313" key="8">
    <source>
        <dbReference type="EMBL" id="RKP28882.1"/>
    </source>
</evidence>
<comment type="cofactor">
    <cofactor evidence="1">
        <name>Mn(2+)</name>
        <dbReference type="ChEBI" id="CHEBI:29035"/>
    </cofactor>
</comment>
<feature type="non-terminal residue" evidence="8">
    <location>
        <position position="217"/>
    </location>
</feature>
<dbReference type="OrthoDB" id="206213at2759"/>
<gene>
    <name evidence="8" type="ORF">METBISCDRAFT_19986</name>
</gene>
<proteinExistence type="predicted"/>